<dbReference type="EMBL" id="CAJNOJ010000288">
    <property type="protein sequence ID" value="CAF1372357.1"/>
    <property type="molecule type" value="Genomic_DNA"/>
</dbReference>
<sequence length="341" mass="38897">MSALGKLAMDFVQIFNVIIISLGLSTYSQPKIGEIHTARISMVSLFGRLSNFDSETDNRSESSSTSSSSQKSSDHLPKRPCVIWNTEPTIQVLAMTRFGGADVADSNVRLFDHLTHEYVLKRLVAVSPKIPYGGRRSISARTKATDGPIKTVNTNLVLIPTFVPEKWKCKTVQEYFPFEELQYINEVLNQIRTEESKESDERLKIVQEMNHLQSSHSNNDHGRNQHDNNSSSSSSSLPRTRARFVEDLHWNKKDFVNKWLDNVQNEYPESLNNSLKTMLSLVIPNVLEDHWYNRNAYARFSADWISAMTIHTDCFEFEKCLDPLSQAIRLPLSNDVVLNEN</sequence>
<dbReference type="AlphaFoldDB" id="A0A815IX34"/>
<dbReference type="Proteomes" id="UP000663852">
    <property type="component" value="Unassembled WGS sequence"/>
</dbReference>
<organism evidence="2 3">
    <name type="scientific">Adineta ricciae</name>
    <name type="common">Rotifer</name>
    <dbReference type="NCBI Taxonomy" id="249248"/>
    <lineage>
        <taxon>Eukaryota</taxon>
        <taxon>Metazoa</taxon>
        <taxon>Spiralia</taxon>
        <taxon>Gnathifera</taxon>
        <taxon>Rotifera</taxon>
        <taxon>Eurotatoria</taxon>
        <taxon>Bdelloidea</taxon>
        <taxon>Adinetida</taxon>
        <taxon>Adinetidae</taxon>
        <taxon>Adineta</taxon>
    </lineage>
</organism>
<evidence type="ECO:0000256" key="1">
    <source>
        <dbReference type="SAM" id="MobiDB-lite"/>
    </source>
</evidence>
<feature type="region of interest" description="Disordered" evidence="1">
    <location>
        <begin position="214"/>
        <end position="238"/>
    </location>
</feature>
<comment type="caution">
    <text evidence="2">The sequence shown here is derived from an EMBL/GenBank/DDBJ whole genome shotgun (WGS) entry which is preliminary data.</text>
</comment>
<accession>A0A815IX34</accession>
<feature type="region of interest" description="Disordered" evidence="1">
    <location>
        <begin position="54"/>
        <end position="79"/>
    </location>
</feature>
<feature type="compositionally biased region" description="Low complexity" evidence="1">
    <location>
        <begin position="61"/>
        <end position="71"/>
    </location>
</feature>
<dbReference type="OrthoDB" id="10049032at2759"/>
<protein>
    <submittedName>
        <fullName evidence="2">Uncharacterized protein</fullName>
    </submittedName>
</protein>
<proteinExistence type="predicted"/>
<name>A0A815IX34_ADIRI</name>
<reference evidence="2" key="1">
    <citation type="submission" date="2021-02" db="EMBL/GenBank/DDBJ databases">
        <authorList>
            <person name="Nowell W R."/>
        </authorList>
    </citation>
    <scope>NUCLEOTIDE SEQUENCE</scope>
</reference>
<evidence type="ECO:0000313" key="2">
    <source>
        <dbReference type="EMBL" id="CAF1372357.1"/>
    </source>
</evidence>
<gene>
    <name evidence="2" type="ORF">EDS130_LOCUS34448</name>
</gene>
<evidence type="ECO:0000313" key="3">
    <source>
        <dbReference type="Proteomes" id="UP000663852"/>
    </source>
</evidence>